<dbReference type="NCBIfam" id="TIGR00199">
    <property type="entry name" value="PncC_domain"/>
    <property type="match status" value="1"/>
</dbReference>
<dbReference type="Proteomes" id="UP000236654">
    <property type="component" value="Unassembled WGS sequence"/>
</dbReference>
<keyword evidence="1" id="KW-0812">Transmembrane</keyword>
<keyword evidence="1" id="KW-1133">Transmembrane helix</keyword>
<keyword evidence="4" id="KW-1185">Reference proteome</keyword>
<feature type="transmembrane region" description="Helical" evidence="1">
    <location>
        <begin position="23"/>
        <end position="42"/>
    </location>
</feature>
<dbReference type="InterPro" id="IPR036653">
    <property type="entry name" value="CinA-like_C"/>
</dbReference>
<protein>
    <recommendedName>
        <fullName evidence="2">CinA C-terminal domain-containing protein</fullName>
    </recommendedName>
</protein>
<dbReference type="EMBL" id="PJNI01000007">
    <property type="protein sequence ID" value="PKR80993.1"/>
    <property type="molecule type" value="Genomic_DNA"/>
</dbReference>
<feature type="domain" description="CinA C-terminal" evidence="2">
    <location>
        <begin position="33"/>
        <end position="144"/>
    </location>
</feature>
<dbReference type="Gene3D" id="3.90.950.20">
    <property type="entry name" value="CinA-like"/>
    <property type="match status" value="1"/>
</dbReference>
<proteinExistence type="predicted"/>
<dbReference type="AlphaFoldDB" id="A0A2I0R352"/>
<reference evidence="3 4" key="1">
    <citation type="submission" date="2017-12" db="EMBL/GenBank/DDBJ databases">
        <title>The draft genome sequence of Brumimicrobium saltpan LHR20.</title>
        <authorList>
            <person name="Do Z.-J."/>
            <person name="Luo H.-R."/>
        </authorList>
    </citation>
    <scope>NUCLEOTIDE SEQUENCE [LARGE SCALE GENOMIC DNA]</scope>
    <source>
        <strain evidence="3 4">LHR20</strain>
    </source>
</reference>
<evidence type="ECO:0000313" key="3">
    <source>
        <dbReference type="EMBL" id="PKR80993.1"/>
    </source>
</evidence>
<comment type="caution">
    <text evidence="3">The sequence shown here is derived from an EMBL/GenBank/DDBJ whole genome shotgun (WGS) entry which is preliminary data.</text>
</comment>
<keyword evidence="1" id="KW-0472">Membrane</keyword>
<name>A0A2I0R352_9FLAO</name>
<evidence type="ECO:0000259" key="2">
    <source>
        <dbReference type="Pfam" id="PF02464"/>
    </source>
</evidence>
<dbReference type="InterPro" id="IPR008136">
    <property type="entry name" value="CinA_C"/>
</dbReference>
<organism evidence="3 4">
    <name type="scientific">Brumimicrobium salinarum</name>
    <dbReference type="NCBI Taxonomy" id="2058658"/>
    <lineage>
        <taxon>Bacteria</taxon>
        <taxon>Pseudomonadati</taxon>
        <taxon>Bacteroidota</taxon>
        <taxon>Flavobacteriia</taxon>
        <taxon>Flavobacteriales</taxon>
        <taxon>Crocinitomicaceae</taxon>
        <taxon>Brumimicrobium</taxon>
    </lineage>
</organism>
<evidence type="ECO:0000313" key="4">
    <source>
        <dbReference type="Proteomes" id="UP000236654"/>
    </source>
</evidence>
<accession>A0A2I0R352</accession>
<sequence>MIYCEKPNIRNSRKLYRWRNCKCIYSISRNIFVFLGGLITYANDLKMSLANVPEKILQKHGAVSEQTAKAMAEGGRLKLNTDYTIAVTGIAGPDGGTKEKPVGTVWIALAGPHRTIAKVFHFGNHRGRNIEKTMLYAANLIRKEILEIA</sequence>
<dbReference type="Pfam" id="PF02464">
    <property type="entry name" value="CinA"/>
    <property type="match status" value="1"/>
</dbReference>
<evidence type="ECO:0000256" key="1">
    <source>
        <dbReference type="SAM" id="Phobius"/>
    </source>
</evidence>
<dbReference type="SUPFAM" id="SSF142433">
    <property type="entry name" value="CinA-like"/>
    <property type="match status" value="1"/>
</dbReference>
<dbReference type="OrthoDB" id="9801454at2"/>
<gene>
    <name evidence="3" type="ORF">CW751_07450</name>
</gene>